<evidence type="ECO:0000256" key="6">
    <source>
        <dbReference type="ARBA" id="ARBA00022777"/>
    </source>
</evidence>
<dbReference type="InterPro" id="IPR035965">
    <property type="entry name" value="PAS-like_dom_sf"/>
</dbReference>
<evidence type="ECO:0000259" key="9">
    <source>
        <dbReference type="PROSITE" id="PS50109"/>
    </source>
</evidence>
<keyword evidence="7" id="KW-0067">ATP-binding</keyword>
<dbReference type="GO" id="GO:0005524">
    <property type="term" value="F:ATP binding"/>
    <property type="evidence" value="ECO:0007669"/>
    <property type="project" value="UniProtKB-KW"/>
</dbReference>
<keyword evidence="6 10" id="KW-0418">Kinase</keyword>
<dbReference type="Pfam" id="PF02518">
    <property type="entry name" value="HATPase_c"/>
    <property type="match status" value="1"/>
</dbReference>
<dbReference type="Gene3D" id="3.30.450.20">
    <property type="entry name" value="PAS domain"/>
    <property type="match status" value="1"/>
</dbReference>
<dbReference type="Gene3D" id="3.30.450.40">
    <property type="match status" value="1"/>
</dbReference>
<dbReference type="Pfam" id="PF00512">
    <property type="entry name" value="HisKA"/>
    <property type="match status" value="1"/>
</dbReference>
<dbReference type="EMBL" id="RJVA01000017">
    <property type="protein sequence ID" value="ROQ89519.1"/>
    <property type="molecule type" value="Genomic_DNA"/>
</dbReference>
<dbReference type="SUPFAM" id="SSF55874">
    <property type="entry name" value="ATPase domain of HSP90 chaperone/DNA topoisomerase II/histidine kinase"/>
    <property type="match status" value="1"/>
</dbReference>
<dbReference type="InterPro" id="IPR005467">
    <property type="entry name" value="His_kinase_dom"/>
</dbReference>
<evidence type="ECO:0000313" key="11">
    <source>
        <dbReference type="Proteomes" id="UP000276223"/>
    </source>
</evidence>
<dbReference type="Gene3D" id="1.10.287.130">
    <property type="match status" value="1"/>
</dbReference>
<dbReference type="CDD" id="cd00082">
    <property type="entry name" value="HisKA"/>
    <property type="match status" value="1"/>
</dbReference>
<dbReference type="SUPFAM" id="SSF47384">
    <property type="entry name" value="Homodimeric domain of signal transducing histidine kinase"/>
    <property type="match status" value="1"/>
</dbReference>
<protein>
    <recommendedName>
        <fullName evidence="2">histidine kinase</fullName>
        <ecNumber evidence="2">2.7.13.3</ecNumber>
    </recommendedName>
</protein>
<dbReference type="SMART" id="SM00387">
    <property type="entry name" value="HATPase_c"/>
    <property type="match status" value="1"/>
</dbReference>
<dbReference type="PANTHER" id="PTHR43065">
    <property type="entry name" value="SENSOR HISTIDINE KINASE"/>
    <property type="match status" value="1"/>
</dbReference>
<dbReference type="GO" id="GO:0000155">
    <property type="term" value="F:phosphorelay sensor kinase activity"/>
    <property type="evidence" value="ECO:0007669"/>
    <property type="project" value="InterPro"/>
</dbReference>
<dbReference type="InterPro" id="IPR004358">
    <property type="entry name" value="Sig_transdc_His_kin-like_C"/>
</dbReference>
<evidence type="ECO:0000313" key="10">
    <source>
        <dbReference type="EMBL" id="ROQ89519.1"/>
    </source>
</evidence>
<feature type="domain" description="Histidine kinase" evidence="9">
    <location>
        <begin position="341"/>
        <end position="550"/>
    </location>
</feature>
<dbReference type="Proteomes" id="UP000276223">
    <property type="component" value="Unassembled WGS sequence"/>
</dbReference>
<dbReference type="SUPFAM" id="SSF55781">
    <property type="entry name" value="GAF domain-like"/>
    <property type="match status" value="1"/>
</dbReference>
<reference evidence="10 11" key="1">
    <citation type="submission" date="2018-11" db="EMBL/GenBank/DDBJ databases">
        <title>Genomic Encyclopedia of Type Strains, Phase IV (KMG-IV): sequencing the most valuable type-strain genomes for metagenomic binning, comparative biology and taxonomic classification.</title>
        <authorList>
            <person name="Goeker M."/>
        </authorList>
    </citation>
    <scope>NUCLEOTIDE SEQUENCE [LARGE SCALE GENOMIC DNA]</scope>
    <source>
        <strain evidence="10 11">DSM 22027</strain>
    </source>
</reference>
<evidence type="ECO:0000256" key="8">
    <source>
        <dbReference type="ARBA" id="ARBA00023012"/>
    </source>
</evidence>
<comment type="catalytic activity">
    <reaction evidence="1">
        <text>ATP + protein L-histidine = ADP + protein N-phospho-L-histidine.</text>
        <dbReference type="EC" id="2.7.13.3"/>
    </reaction>
</comment>
<dbReference type="Gene3D" id="3.30.565.10">
    <property type="entry name" value="Histidine kinase-like ATPase, C-terminal domain"/>
    <property type="match status" value="1"/>
</dbReference>
<evidence type="ECO:0000256" key="2">
    <source>
        <dbReference type="ARBA" id="ARBA00012438"/>
    </source>
</evidence>
<organism evidence="10 11">
    <name type="scientific">Desulfosoma caldarium</name>
    <dbReference type="NCBI Taxonomy" id="610254"/>
    <lineage>
        <taxon>Bacteria</taxon>
        <taxon>Pseudomonadati</taxon>
        <taxon>Thermodesulfobacteriota</taxon>
        <taxon>Syntrophobacteria</taxon>
        <taxon>Syntrophobacterales</taxon>
        <taxon>Syntrophobacteraceae</taxon>
        <taxon>Desulfosoma</taxon>
    </lineage>
</organism>
<keyword evidence="3" id="KW-0597">Phosphoprotein</keyword>
<sequence>MNRVMSPKPIAPQPPSSMQGIEVEAPAVLKEQIVRQNNELQILFDISSAIHSSPRLEDVLQQSLLAILRTLQLKMGVIYLLKPDVHGRGTMVLAAQHGFSSTLVQEIRSFQVPDGWIGPGRLKNPVAWLKREQLFFPALRDRMVAEGIQEIIRIALFTQKGILGLLYVANHGALQIRHDRREFLTTIGQQIGVAIENAQLFESVERAKTELEISFDAIQHSIFLLESSGRILRVNQTTEKTYGAKEELLGQKYWEVLYKTAEPPLGCPIRECLLSRRPVHKEGPHPRWGGFYRLYAFPVLNLSSQLERIVYYEKDETEARKLEQRLQQTERLQSLGTLAAGIAHEIRNPLATINFNAQMLQREVSLNENQSQMLADLIQEVRKIDNIVREVLNFARPREPQFLPANLNDIVRYCHNLSKVHIRKAKIDLTLNLDPSMPEIIMDSDQIGQVVMNLMINAVEAMPQGGRMEVQTRVEAEAQRVVLSVKDTGEGILPEDEGRIFDPFFTRKAEGTGLGLSICRRILERHGAHMEVESQVGRGSVFRVVFPMTKKSGKLALEETIN</sequence>
<dbReference type="SUPFAM" id="SSF55785">
    <property type="entry name" value="PYP-like sensor domain (PAS domain)"/>
    <property type="match status" value="1"/>
</dbReference>
<evidence type="ECO:0000256" key="1">
    <source>
        <dbReference type="ARBA" id="ARBA00000085"/>
    </source>
</evidence>
<evidence type="ECO:0000256" key="4">
    <source>
        <dbReference type="ARBA" id="ARBA00022679"/>
    </source>
</evidence>
<keyword evidence="8" id="KW-0902">Two-component regulatory system</keyword>
<dbReference type="InterPro" id="IPR003594">
    <property type="entry name" value="HATPase_dom"/>
</dbReference>
<keyword evidence="4" id="KW-0808">Transferase</keyword>
<dbReference type="AlphaFoldDB" id="A0A3N1UJI2"/>
<gene>
    <name evidence="10" type="ORF">EDC27_3055</name>
</gene>
<dbReference type="SMART" id="SM00388">
    <property type="entry name" value="HisKA"/>
    <property type="match status" value="1"/>
</dbReference>
<dbReference type="SMART" id="SM00091">
    <property type="entry name" value="PAS"/>
    <property type="match status" value="1"/>
</dbReference>
<dbReference type="InterPro" id="IPR003661">
    <property type="entry name" value="HisK_dim/P_dom"/>
</dbReference>
<dbReference type="InterPro" id="IPR013656">
    <property type="entry name" value="PAS_4"/>
</dbReference>
<dbReference type="PROSITE" id="PS50109">
    <property type="entry name" value="HIS_KIN"/>
    <property type="match status" value="1"/>
</dbReference>
<comment type="caution">
    <text evidence="10">The sequence shown here is derived from an EMBL/GenBank/DDBJ whole genome shotgun (WGS) entry which is preliminary data.</text>
</comment>
<dbReference type="PANTHER" id="PTHR43065:SF10">
    <property type="entry name" value="PEROXIDE STRESS-ACTIVATED HISTIDINE KINASE MAK3"/>
    <property type="match status" value="1"/>
</dbReference>
<dbReference type="InterPro" id="IPR003018">
    <property type="entry name" value="GAF"/>
</dbReference>
<dbReference type="InterPro" id="IPR000014">
    <property type="entry name" value="PAS"/>
</dbReference>
<evidence type="ECO:0000256" key="3">
    <source>
        <dbReference type="ARBA" id="ARBA00022553"/>
    </source>
</evidence>
<dbReference type="SMART" id="SM00065">
    <property type="entry name" value="GAF"/>
    <property type="match status" value="1"/>
</dbReference>
<dbReference type="Pfam" id="PF08448">
    <property type="entry name" value="PAS_4"/>
    <property type="match status" value="1"/>
</dbReference>
<dbReference type="InterPro" id="IPR036097">
    <property type="entry name" value="HisK_dim/P_sf"/>
</dbReference>
<accession>A0A3N1UJI2</accession>
<keyword evidence="5" id="KW-0547">Nucleotide-binding</keyword>
<evidence type="ECO:0000256" key="7">
    <source>
        <dbReference type="ARBA" id="ARBA00022840"/>
    </source>
</evidence>
<dbReference type="EC" id="2.7.13.3" evidence="2"/>
<proteinExistence type="predicted"/>
<dbReference type="InterPro" id="IPR036890">
    <property type="entry name" value="HATPase_C_sf"/>
</dbReference>
<dbReference type="PRINTS" id="PR00344">
    <property type="entry name" value="BCTRLSENSOR"/>
</dbReference>
<evidence type="ECO:0000256" key="5">
    <source>
        <dbReference type="ARBA" id="ARBA00022741"/>
    </source>
</evidence>
<name>A0A3N1UJI2_9BACT</name>
<dbReference type="InterPro" id="IPR029016">
    <property type="entry name" value="GAF-like_dom_sf"/>
</dbReference>
<dbReference type="Pfam" id="PF01590">
    <property type="entry name" value="GAF"/>
    <property type="match status" value="1"/>
</dbReference>
<keyword evidence="11" id="KW-1185">Reference proteome</keyword>